<evidence type="ECO:0000313" key="2">
    <source>
        <dbReference type="Proteomes" id="UP001358586"/>
    </source>
</evidence>
<protein>
    <recommendedName>
        <fullName evidence="3">CCHC-type domain-containing protein</fullName>
    </recommendedName>
</protein>
<evidence type="ECO:0008006" key="3">
    <source>
        <dbReference type="Google" id="ProtNLM"/>
    </source>
</evidence>
<dbReference type="InterPro" id="IPR040256">
    <property type="entry name" value="At4g02000-like"/>
</dbReference>
<dbReference type="PANTHER" id="PTHR31286:SF99">
    <property type="entry name" value="DUF4283 DOMAIN-CONTAINING PROTEIN"/>
    <property type="match status" value="1"/>
</dbReference>
<dbReference type="Proteomes" id="UP001358586">
    <property type="component" value="Chromosome 10"/>
</dbReference>
<dbReference type="PANTHER" id="PTHR31286">
    <property type="entry name" value="GLYCINE-RICH CELL WALL STRUCTURAL PROTEIN 1.8-LIKE"/>
    <property type="match status" value="1"/>
</dbReference>
<reference evidence="1 2" key="1">
    <citation type="submission" date="2023-03" db="EMBL/GenBank/DDBJ databases">
        <title>WGS of Gossypium arboreum.</title>
        <authorList>
            <person name="Yu D."/>
        </authorList>
    </citation>
    <scope>NUCLEOTIDE SEQUENCE [LARGE SCALE GENOMIC DNA]</scope>
    <source>
        <tissue evidence="1">Leaf</tissue>
    </source>
</reference>
<dbReference type="EMBL" id="JARKNE010000010">
    <property type="protein sequence ID" value="KAK5795305.1"/>
    <property type="molecule type" value="Genomic_DNA"/>
</dbReference>
<sequence length="131" mass="14663">MRMSALQYRFYNKQLLKFVARTLGKVIKVGYNTTIGRGGKFARFAIVVDLNKPLIAFVGINGTPYCAEYEGLSSICYQCGRYDHNRENCSTIIKDSILVNHVVNSSKNLPSRAENIVAGQNCYGPWMKVSS</sequence>
<organism evidence="1 2">
    <name type="scientific">Gossypium arboreum</name>
    <name type="common">Tree cotton</name>
    <name type="synonym">Gossypium nanking</name>
    <dbReference type="NCBI Taxonomy" id="29729"/>
    <lineage>
        <taxon>Eukaryota</taxon>
        <taxon>Viridiplantae</taxon>
        <taxon>Streptophyta</taxon>
        <taxon>Embryophyta</taxon>
        <taxon>Tracheophyta</taxon>
        <taxon>Spermatophyta</taxon>
        <taxon>Magnoliopsida</taxon>
        <taxon>eudicotyledons</taxon>
        <taxon>Gunneridae</taxon>
        <taxon>Pentapetalae</taxon>
        <taxon>rosids</taxon>
        <taxon>malvids</taxon>
        <taxon>Malvales</taxon>
        <taxon>Malvaceae</taxon>
        <taxon>Malvoideae</taxon>
        <taxon>Gossypium</taxon>
    </lineage>
</organism>
<comment type="caution">
    <text evidence="1">The sequence shown here is derived from an EMBL/GenBank/DDBJ whole genome shotgun (WGS) entry which is preliminary data.</text>
</comment>
<keyword evidence="2" id="KW-1185">Reference proteome</keyword>
<evidence type="ECO:0000313" key="1">
    <source>
        <dbReference type="EMBL" id="KAK5795305.1"/>
    </source>
</evidence>
<name>A0ABR0NJW1_GOSAR</name>
<accession>A0ABR0NJW1</accession>
<proteinExistence type="predicted"/>
<gene>
    <name evidence="1" type="ORF">PVK06_036566</name>
</gene>